<dbReference type="Proteomes" id="UP001208570">
    <property type="component" value="Unassembled WGS sequence"/>
</dbReference>
<keyword evidence="1" id="KW-0812">Transmembrane</keyword>
<dbReference type="AlphaFoldDB" id="A0AAD9NA84"/>
<keyword evidence="1" id="KW-1133">Transmembrane helix</keyword>
<keyword evidence="1" id="KW-0472">Membrane</keyword>
<protein>
    <submittedName>
        <fullName evidence="2">Uncharacterized protein</fullName>
    </submittedName>
</protein>
<proteinExistence type="predicted"/>
<evidence type="ECO:0000313" key="3">
    <source>
        <dbReference type="Proteomes" id="UP001208570"/>
    </source>
</evidence>
<comment type="caution">
    <text evidence="2">The sequence shown here is derived from an EMBL/GenBank/DDBJ whole genome shotgun (WGS) entry which is preliminary data.</text>
</comment>
<evidence type="ECO:0000256" key="1">
    <source>
        <dbReference type="SAM" id="Phobius"/>
    </source>
</evidence>
<sequence length="250" mass="27948">MKYTKYRVNCGYYACDIRYEFCSTGFVTPECLSCSGICSHYRVVNDPVATERCQSLCSEYWRIHNKLGTDVLSDPDDKLTGCAIDNTTIIILLTALIILVSVILLVIILTLSLEIRIIKHRGRKSRNTGYLEATVTSNNHMLHSRKDVTGSVYGAIPIMSRCDNLSPMANNVSRIPVTENESIRSSSSLRQESTTRDRYLVCNSSNLDDVMPDGSRHLRQLYALSLEHGSGETISADQDSFRAFSLNSSQ</sequence>
<reference evidence="2" key="1">
    <citation type="journal article" date="2023" name="Mol. Biol. Evol.">
        <title>Third-Generation Sequencing Reveals the Adaptive Role of the Epigenome in Three Deep-Sea Polychaetes.</title>
        <authorList>
            <person name="Perez M."/>
            <person name="Aroh O."/>
            <person name="Sun Y."/>
            <person name="Lan Y."/>
            <person name="Juniper S.K."/>
            <person name="Young C.R."/>
            <person name="Angers B."/>
            <person name="Qian P.Y."/>
        </authorList>
    </citation>
    <scope>NUCLEOTIDE SEQUENCE</scope>
    <source>
        <strain evidence="2">P08H-3</strain>
    </source>
</reference>
<dbReference type="EMBL" id="JAODUP010000127">
    <property type="protein sequence ID" value="KAK2160736.1"/>
    <property type="molecule type" value="Genomic_DNA"/>
</dbReference>
<organism evidence="2 3">
    <name type="scientific">Paralvinella palmiformis</name>
    <dbReference type="NCBI Taxonomy" id="53620"/>
    <lineage>
        <taxon>Eukaryota</taxon>
        <taxon>Metazoa</taxon>
        <taxon>Spiralia</taxon>
        <taxon>Lophotrochozoa</taxon>
        <taxon>Annelida</taxon>
        <taxon>Polychaeta</taxon>
        <taxon>Sedentaria</taxon>
        <taxon>Canalipalpata</taxon>
        <taxon>Terebellida</taxon>
        <taxon>Terebelliformia</taxon>
        <taxon>Alvinellidae</taxon>
        <taxon>Paralvinella</taxon>
    </lineage>
</organism>
<feature type="transmembrane region" description="Helical" evidence="1">
    <location>
        <begin position="89"/>
        <end position="113"/>
    </location>
</feature>
<evidence type="ECO:0000313" key="2">
    <source>
        <dbReference type="EMBL" id="KAK2160736.1"/>
    </source>
</evidence>
<name>A0AAD9NA84_9ANNE</name>
<gene>
    <name evidence="2" type="ORF">LSH36_127g05033</name>
</gene>
<accession>A0AAD9NA84</accession>
<keyword evidence="3" id="KW-1185">Reference proteome</keyword>